<feature type="compositionally biased region" description="Low complexity" evidence="1">
    <location>
        <begin position="406"/>
        <end position="416"/>
    </location>
</feature>
<name>A0A226E431_FOLCA</name>
<feature type="compositionally biased region" description="Basic residues" evidence="1">
    <location>
        <begin position="456"/>
        <end position="472"/>
    </location>
</feature>
<feature type="compositionally biased region" description="Low complexity" evidence="1">
    <location>
        <begin position="338"/>
        <end position="349"/>
    </location>
</feature>
<proteinExistence type="predicted"/>
<feature type="compositionally biased region" description="Acidic residues" evidence="1">
    <location>
        <begin position="67"/>
        <end position="83"/>
    </location>
</feature>
<accession>A0A226E431</accession>
<feature type="region of interest" description="Disordered" evidence="1">
    <location>
        <begin position="60"/>
        <end position="83"/>
    </location>
</feature>
<feature type="compositionally biased region" description="Basic residues" evidence="1">
    <location>
        <begin position="1"/>
        <end position="23"/>
    </location>
</feature>
<reference evidence="2 3" key="1">
    <citation type="submission" date="2015-12" db="EMBL/GenBank/DDBJ databases">
        <title>The genome of Folsomia candida.</title>
        <authorList>
            <person name="Faddeeva A."/>
            <person name="Derks M.F."/>
            <person name="Anvar Y."/>
            <person name="Smit S."/>
            <person name="Van Straalen N."/>
            <person name="Roelofs D."/>
        </authorList>
    </citation>
    <scope>NUCLEOTIDE SEQUENCE [LARGE SCALE GENOMIC DNA]</scope>
    <source>
        <strain evidence="2 3">VU population</strain>
        <tissue evidence="2">Whole body</tissue>
    </source>
</reference>
<sequence>MKSRKMKKIGKPIKNKLGKKRRGKETISKPEELLENEFEDLPQSWTSIRRTWLPDYEEIDPHYFSGSEEETDNEQNDESEDDTEGIKKAISGTYSYCFGDEDENDAQDRKETQGDSKIFESCIKRNAFQPKPLQIANEKAREIMWKQVPREYNRTKKQFRRNPTGSYLRCSEGENYLSDEYYKSHKLNRFLYCPIPHVHCVSFRGTRIKQKIADRIRLNCEAPSFRRPPHWDFRKRYPLYGRMRTIPLEVDCKSCDRLAFTHDLRPDAYYENYVNIIKYNGVNPETRPFEEVYNEMLVKWEKCGNRKRSKKKKVEKKDSNNKLPETPPKKRERNSQASSSLFTDTISSSMKKKGQSGPIQKGNPDSSMGDKPETPVSSPPKTPRPKTPKTPSDKNRTLFPHELSTKKTVLTSSTSVPNTSRGHQKSSASQTNSSTPAQRSLSISRLSYQGTIASERKKRLTNANLIHKKMRK</sequence>
<feature type="compositionally biased region" description="Polar residues" evidence="1">
    <location>
        <begin position="417"/>
        <end position="452"/>
    </location>
</feature>
<evidence type="ECO:0000313" key="3">
    <source>
        <dbReference type="Proteomes" id="UP000198287"/>
    </source>
</evidence>
<comment type="caution">
    <text evidence="2">The sequence shown here is derived from an EMBL/GenBank/DDBJ whole genome shotgun (WGS) entry which is preliminary data.</text>
</comment>
<dbReference type="AlphaFoldDB" id="A0A226E431"/>
<gene>
    <name evidence="2" type="ORF">Fcan01_12192</name>
</gene>
<feature type="region of interest" description="Disordered" evidence="1">
    <location>
        <begin position="305"/>
        <end position="472"/>
    </location>
</feature>
<evidence type="ECO:0000313" key="2">
    <source>
        <dbReference type="EMBL" id="OXA52482.1"/>
    </source>
</evidence>
<dbReference type="EMBL" id="LNIX01000006">
    <property type="protein sequence ID" value="OXA52482.1"/>
    <property type="molecule type" value="Genomic_DNA"/>
</dbReference>
<feature type="region of interest" description="Disordered" evidence="1">
    <location>
        <begin position="1"/>
        <end position="31"/>
    </location>
</feature>
<protein>
    <submittedName>
        <fullName evidence="2">Uncharacterized protein</fullName>
    </submittedName>
</protein>
<evidence type="ECO:0000256" key="1">
    <source>
        <dbReference type="SAM" id="MobiDB-lite"/>
    </source>
</evidence>
<feature type="compositionally biased region" description="Basic residues" evidence="1">
    <location>
        <begin position="305"/>
        <end position="314"/>
    </location>
</feature>
<organism evidence="2 3">
    <name type="scientific">Folsomia candida</name>
    <name type="common">Springtail</name>
    <dbReference type="NCBI Taxonomy" id="158441"/>
    <lineage>
        <taxon>Eukaryota</taxon>
        <taxon>Metazoa</taxon>
        <taxon>Ecdysozoa</taxon>
        <taxon>Arthropoda</taxon>
        <taxon>Hexapoda</taxon>
        <taxon>Collembola</taxon>
        <taxon>Entomobryomorpha</taxon>
        <taxon>Isotomoidea</taxon>
        <taxon>Isotomidae</taxon>
        <taxon>Proisotominae</taxon>
        <taxon>Folsomia</taxon>
    </lineage>
</organism>
<keyword evidence="3" id="KW-1185">Reference proteome</keyword>
<dbReference type="Proteomes" id="UP000198287">
    <property type="component" value="Unassembled WGS sequence"/>
</dbReference>